<dbReference type="Pfam" id="PF04840">
    <property type="entry name" value="Vps16_C"/>
    <property type="match status" value="1"/>
</dbReference>
<dbReference type="Proteomes" id="UP000193642">
    <property type="component" value="Unassembled WGS sequence"/>
</dbReference>
<dbReference type="GO" id="GO:0003779">
    <property type="term" value="F:actin binding"/>
    <property type="evidence" value="ECO:0007669"/>
    <property type="project" value="TreeGrafter"/>
</dbReference>
<dbReference type="InterPro" id="IPR006925">
    <property type="entry name" value="Vps16_C"/>
</dbReference>
<evidence type="ECO:0000313" key="5">
    <source>
        <dbReference type="Proteomes" id="UP000193642"/>
    </source>
</evidence>
<feature type="domain" description="Vps16 C-terminal" evidence="2">
    <location>
        <begin position="502"/>
        <end position="736"/>
    </location>
</feature>
<evidence type="ECO:0000259" key="2">
    <source>
        <dbReference type="Pfam" id="PF04840"/>
    </source>
</evidence>
<dbReference type="Gene3D" id="1.10.150.780">
    <property type="entry name" value="Vps16, C-terminal region"/>
    <property type="match status" value="1"/>
</dbReference>
<keyword evidence="5" id="KW-1185">Reference proteome</keyword>
<evidence type="ECO:0008006" key="6">
    <source>
        <dbReference type="Google" id="ProtNLM"/>
    </source>
</evidence>
<dbReference type="PIRSF" id="PIRSF007949">
    <property type="entry name" value="VPS16"/>
    <property type="match status" value="1"/>
</dbReference>
<dbReference type="GO" id="GO:0005768">
    <property type="term" value="C:endosome"/>
    <property type="evidence" value="ECO:0007669"/>
    <property type="project" value="TreeGrafter"/>
</dbReference>
<dbReference type="EMBL" id="MCGO01000013">
    <property type="protein sequence ID" value="ORY47768.1"/>
    <property type="molecule type" value="Genomic_DNA"/>
</dbReference>
<dbReference type="STRING" id="329046.A0A1Y2CL72"/>
<gene>
    <name evidence="4" type="ORF">BCR33DRAFT_677973</name>
</gene>
<dbReference type="GO" id="GO:0030897">
    <property type="term" value="C:HOPS complex"/>
    <property type="evidence" value="ECO:0007669"/>
    <property type="project" value="TreeGrafter"/>
</dbReference>
<dbReference type="AlphaFoldDB" id="A0A1Y2CL72"/>
<dbReference type="InterPro" id="IPR036322">
    <property type="entry name" value="WD40_repeat_dom_sf"/>
</dbReference>
<dbReference type="SUPFAM" id="SSF50978">
    <property type="entry name" value="WD40 repeat-like"/>
    <property type="match status" value="1"/>
</dbReference>
<sequence>MATSDWTLLHNRFYRKVEVYSLLWRDIELSKHLVAAAPLGGPVALVRADPRALSVQAAVAAKPILRVFSAAGKLVSESQCEKGNIVAMAWNSCEQLVCVLETGSVRVVDLWGQLVSHLLLGQDAKDFGVLECRFFGSGLVALTGNLKLILIENYSNSRPVLLADAGISSKPTSWIVVPPQFSSSNQPEVLLAVKSTLLVINAQTVIDQRLQTGPHISIALSPNGRFISLVNTAGKVSVISSDFSKQLAEFNTGTSQPPLQMTWCGSDAVTLHWEDSVVVVGPFGDCIRYAFEGVVHLVSEVDGVRIITNDKCLFLQKVPNSTDEVFKIGSTHPGAILYDAHEHFVRKSPRADENIRSIKADLTLAVDTCLEAAANEFNTTRQKALLKAASFGKCFVNDYDAAKFTNMCETVRILNAVRRFEVGIPLSFAQYCYMTPEVLIGRLAQRHHHSLALNISTFLKLNPSRILVHWACTKIKNAGPGSDTTQLLESIVAQCTTHNPNISFTQIAKTAYQHGNTPLAAKLLDHEPIAANQVPLLMSMDQDDRALTKAIESGDTDLAYAVILHIKRKHNMAEFFRLLKGKPVAMALVETYAKNHHDLQLLKDFYYQDDRKIDMARVFLAESFELKAAGQQVNQQIHKWKESQRLFAESKDCGFEVKALEDHMKLVALQGTLEREIGEMFVGMTVTETVYKLLVLGHANRAAKVKTDLKVPEKRFAWLKVKALVEQRNWDALDKVLSRQIRR</sequence>
<feature type="domain" description="Vps16 N-terminal" evidence="3">
    <location>
        <begin position="3"/>
        <end position="401"/>
    </location>
</feature>
<proteinExistence type="inferred from homology"/>
<protein>
    <recommendedName>
        <fullName evidence="6">Vacuolar protein sorting-associated protein 16 homolog</fullName>
    </recommendedName>
</protein>
<comment type="similarity">
    <text evidence="1">Belongs to the VPS16 family.</text>
</comment>
<evidence type="ECO:0000313" key="4">
    <source>
        <dbReference type="EMBL" id="ORY47768.1"/>
    </source>
</evidence>
<accession>A0A1Y2CL72</accession>
<dbReference type="InterPro" id="IPR015943">
    <property type="entry name" value="WD40/YVTN_repeat-like_dom_sf"/>
</dbReference>
<dbReference type="PANTHER" id="PTHR12811">
    <property type="entry name" value="VACUOLAR PROTEIN SORTING VPS16"/>
    <property type="match status" value="1"/>
</dbReference>
<evidence type="ECO:0000256" key="1">
    <source>
        <dbReference type="ARBA" id="ARBA00009250"/>
    </source>
</evidence>
<dbReference type="InterPro" id="IPR016534">
    <property type="entry name" value="VPS16"/>
</dbReference>
<organism evidence="4 5">
    <name type="scientific">Rhizoclosmatium globosum</name>
    <dbReference type="NCBI Taxonomy" id="329046"/>
    <lineage>
        <taxon>Eukaryota</taxon>
        <taxon>Fungi</taxon>
        <taxon>Fungi incertae sedis</taxon>
        <taxon>Chytridiomycota</taxon>
        <taxon>Chytridiomycota incertae sedis</taxon>
        <taxon>Chytridiomycetes</taxon>
        <taxon>Chytridiales</taxon>
        <taxon>Chytriomycetaceae</taxon>
        <taxon>Rhizoclosmatium</taxon>
    </lineage>
</organism>
<comment type="caution">
    <text evidence="4">The sequence shown here is derived from an EMBL/GenBank/DDBJ whole genome shotgun (WGS) entry which is preliminary data.</text>
</comment>
<dbReference type="InterPro" id="IPR006926">
    <property type="entry name" value="Vps16_N"/>
</dbReference>
<dbReference type="PANTHER" id="PTHR12811:SF0">
    <property type="entry name" value="VACUOLAR PROTEIN SORTING-ASSOCIATED PROTEIN 16 HOMOLOG"/>
    <property type="match status" value="1"/>
</dbReference>
<dbReference type="Pfam" id="PF04841">
    <property type="entry name" value="Vps16_N"/>
    <property type="match status" value="1"/>
</dbReference>
<reference evidence="4 5" key="1">
    <citation type="submission" date="2016-07" db="EMBL/GenBank/DDBJ databases">
        <title>Pervasive Adenine N6-methylation of Active Genes in Fungi.</title>
        <authorList>
            <consortium name="DOE Joint Genome Institute"/>
            <person name="Mondo S.J."/>
            <person name="Dannebaum R.O."/>
            <person name="Kuo R.C."/>
            <person name="Labutti K."/>
            <person name="Haridas S."/>
            <person name="Kuo A."/>
            <person name="Salamov A."/>
            <person name="Ahrendt S.R."/>
            <person name="Lipzen A."/>
            <person name="Sullivan W."/>
            <person name="Andreopoulos W.B."/>
            <person name="Clum A."/>
            <person name="Lindquist E."/>
            <person name="Daum C."/>
            <person name="Ramamoorthy G.K."/>
            <person name="Gryganskyi A."/>
            <person name="Culley D."/>
            <person name="Magnuson J.K."/>
            <person name="James T.Y."/>
            <person name="O'Malley M.A."/>
            <person name="Stajich J.E."/>
            <person name="Spatafora J.W."/>
            <person name="Visel A."/>
            <person name="Grigoriev I.V."/>
        </authorList>
    </citation>
    <scope>NUCLEOTIDE SEQUENCE [LARGE SCALE GENOMIC DNA]</scope>
    <source>
        <strain evidence="4 5">JEL800</strain>
    </source>
</reference>
<name>A0A1Y2CL72_9FUNG</name>
<dbReference type="GO" id="GO:0006886">
    <property type="term" value="P:intracellular protein transport"/>
    <property type="evidence" value="ECO:0007669"/>
    <property type="project" value="InterPro"/>
</dbReference>
<dbReference type="Gene3D" id="2.130.10.10">
    <property type="entry name" value="YVTN repeat-like/Quinoprotein amine dehydrogenase"/>
    <property type="match status" value="1"/>
</dbReference>
<dbReference type="GO" id="GO:0042144">
    <property type="term" value="P:vacuole fusion, non-autophagic"/>
    <property type="evidence" value="ECO:0007669"/>
    <property type="project" value="TreeGrafter"/>
</dbReference>
<dbReference type="GO" id="GO:0016197">
    <property type="term" value="P:endosomal transport"/>
    <property type="evidence" value="ECO:0007669"/>
    <property type="project" value="TreeGrafter"/>
</dbReference>
<dbReference type="InterPro" id="IPR038132">
    <property type="entry name" value="Vps16_C_sf"/>
</dbReference>
<dbReference type="OrthoDB" id="1792at2759"/>
<evidence type="ECO:0000259" key="3">
    <source>
        <dbReference type="Pfam" id="PF04841"/>
    </source>
</evidence>